<dbReference type="KEGG" id="mgin:FRZ54_10980"/>
<dbReference type="RefSeq" id="WP_147031654.1">
    <property type="nucleotide sequence ID" value="NZ_CP042436.1"/>
</dbReference>
<name>A0A5B8UW07_9SPHI</name>
<accession>A0A5B8UW07</accession>
<evidence type="ECO:0000313" key="3">
    <source>
        <dbReference type="Proteomes" id="UP000321479"/>
    </source>
</evidence>
<dbReference type="Gene3D" id="3.90.1150.200">
    <property type="match status" value="1"/>
</dbReference>
<dbReference type="Pfam" id="PF08818">
    <property type="entry name" value="DUF1801"/>
    <property type="match status" value="1"/>
</dbReference>
<dbReference type="EMBL" id="CP042436">
    <property type="protein sequence ID" value="QEC63078.1"/>
    <property type="molecule type" value="Genomic_DNA"/>
</dbReference>
<dbReference type="InterPro" id="IPR014922">
    <property type="entry name" value="YdhG-like"/>
</dbReference>
<dbReference type="OrthoDB" id="670608at2"/>
<feature type="domain" description="YdhG-like" evidence="1">
    <location>
        <begin position="16"/>
        <end position="110"/>
    </location>
</feature>
<evidence type="ECO:0000259" key="1">
    <source>
        <dbReference type="Pfam" id="PF08818"/>
    </source>
</evidence>
<organism evidence="2 3">
    <name type="scientific">Mucilaginibacter ginsenosidivorans</name>
    <dbReference type="NCBI Taxonomy" id="398053"/>
    <lineage>
        <taxon>Bacteria</taxon>
        <taxon>Pseudomonadati</taxon>
        <taxon>Bacteroidota</taxon>
        <taxon>Sphingobacteriia</taxon>
        <taxon>Sphingobacteriales</taxon>
        <taxon>Sphingobacteriaceae</taxon>
        <taxon>Mucilaginibacter</taxon>
    </lineage>
</organism>
<evidence type="ECO:0000313" key="2">
    <source>
        <dbReference type="EMBL" id="QEC63078.1"/>
    </source>
</evidence>
<dbReference type="SUPFAM" id="SSF159888">
    <property type="entry name" value="YdhG-like"/>
    <property type="match status" value="1"/>
</dbReference>
<keyword evidence="3" id="KW-1185">Reference proteome</keyword>
<dbReference type="AlphaFoldDB" id="A0A5B8UW07"/>
<proteinExistence type="predicted"/>
<dbReference type="Proteomes" id="UP000321479">
    <property type="component" value="Chromosome"/>
</dbReference>
<gene>
    <name evidence="2" type="ORF">FRZ54_10980</name>
</gene>
<sequence length="114" mass="13527">MQELDLFYLQLEEPNKSSLSTLRQHILAFDSHVTEAWKFNMPFFFYKGNRFCYFKVGRKLGTPYLGFNDGKWIDHPELVFEERSRIKIFMVDPNRELPVETINSILKAAIAIYD</sequence>
<protein>
    <submittedName>
        <fullName evidence="2">DUF1801 domain-containing protein</fullName>
    </submittedName>
</protein>
<reference evidence="2 3" key="1">
    <citation type="journal article" date="2017" name="Curr. Microbiol.">
        <title>Mucilaginibacter ginsenosidivorans sp. nov., Isolated from Soil of Ginseng Field.</title>
        <authorList>
            <person name="Kim M.M."/>
            <person name="Siddiqi M.Z."/>
            <person name="Im W.T."/>
        </authorList>
    </citation>
    <scope>NUCLEOTIDE SEQUENCE [LARGE SCALE GENOMIC DNA]</scope>
    <source>
        <strain evidence="2 3">Gsoil 3017</strain>
    </source>
</reference>